<dbReference type="PIRSF" id="PIRSF037238">
    <property type="entry name" value="Carboxypeptidase_G2"/>
    <property type="match status" value="1"/>
</dbReference>
<dbReference type="RefSeq" id="WP_083346283.1">
    <property type="nucleotide sequence ID" value="NZ_LT629690.1"/>
</dbReference>
<sequence>MSSDLHQLQSTLTETSDRWLSRLRELVECESPTEDAAAVNRAMDMAIAWAEELGGRVVRHPQTGYGDVVELWFGEQADGRKPLMLLGHLDTVWPMGTLAGMPWRREGDAQGRMRLWGPGVLDMKAGVVMALAAVEVVQQNGGLLQPVVLLLNPDEETGSEVSRPHTERIARECEAVFVMEPAQGLPGSADDAAYKTARKGVGHYRLDVTGVASHSGVDFTRGRSAVLELARLLLKVEQFTDLETGLTVNPGVIGGGTRSNVIAAHAWAEVDVRIARAADAERVDRLFHGLAVDDPACSLQVSGGINRPPMERGEGTVRLFEQARSLASRLGMELKEAATGGGSDGNFTAGIGVPTLDGMGAVGEGAHAAHESLLLDHLLPRTSLLAAMIASRE</sequence>
<dbReference type="OrthoDB" id="9783294at2"/>
<dbReference type="InterPro" id="IPR036264">
    <property type="entry name" value="Bact_exopeptidase_dim_dom"/>
</dbReference>
<dbReference type="SUPFAM" id="SSF53187">
    <property type="entry name" value="Zn-dependent exopeptidases"/>
    <property type="match status" value="1"/>
</dbReference>
<accession>A0A1G7PGC0</accession>
<dbReference type="AlphaFoldDB" id="A0A1G7PGC0"/>
<dbReference type="Pfam" id="PF01546">
    <property type="entry name" value="Peptidase_M20"/>
    <property type="match status" value="1"/>
</dbReference>
<keyword evidence="6" id="KW-1185">Reference proteome</keyword>
<dbReference type="Pfam" id="PF07687">
    <property type="entry name" value="M20_dimer"/>
    <property type="match status" value="1"/>
</dbReference>
<feature type="domain" description="Peptidase M20 dimerisation" evidence="4">
    <location>
        <begin position="196"/>
        <end position="288"/>
    </location>
</feature>
<reference evidence="5 6" key="1">
    <citation type="submission" date="2016-10" db="EMBL/GenBank/DDBJ databases">
        <authorList>
            <person name="de Groot N.N."/>
        </authorList>
    </citation>
    <scope>NUCLEOTIDE SEQUENCE [LARGE SCALE GENOMIC DNA]</scope>
    <source>
        <strain evidence="5 6">GAS232</strain>
    </source>
</reference>
<keyword evidence="2" id="KW-0378">Hydrolase</keyword>
<dbReference type="InterPro" id="IPR050072">
    <property type="entry name" value="Peptidase_M20A"/>
</dbReference>
<dbReference type="SUPFAM" id="SSF55031">
    <property type="entry name" value="Bacterial exopeptidase dimerisation domain"/>
    <property type="match status" value="1"/>
</dbReference>
<feature type="active site" description="Proton acceptor" evidence="3">
    <location>
        <position position="155"/>
    </location>
</feature>
<dbReference type="PANTHER" id="PTHR43808">
    <property type="entry name" value="ACETYLORNITHINE DEACETYLASE"/>
    <property type="match status" value="1"/>
</dbReference>
<evidence type="ECO:0000256" key="3">
    <source>
        <dbReference type="PIRSR" id="PIRSR037238-1"/>
    </source>
</evidence>
<dbReference type="GO" id="GO:0046872">
    <property type="term" value="F:metal ion binding"/>
    <property type="evidence" value="ECO:0007669"/>
    <property type="project" value="UniProtKB-KW"/>
</dbReference>
<feature type="active site" evidence="3">
    <location>
        <position position="90"/>
    </location>
</feature>
<dbReference type="Gene3D" id="3.30.70.360">
    <property type="match status" value="1"/>
</dbReference>
<dbReference type="EMBL" id="LT629690">
    <property type="protein sequence ID" value="SDF85402.1"/>
    <property type="molecule type" value="Genomic_DNA"/>
</dbReference>
<evidence type="ECO:0000256" key="1">
    <source>
        <dbReference type="ARBA" id="ARBA00022723"/>
    </source>
</evidence>
<evidence type="ECO:0000256" key="2">
    <source>
        <dbReference type="ARBA" id="ARBA00022801"/>
    </source>
</evidence>
<dbReference type="InterPro" id="IPR011650">
    <property type="entry name" value="Peptidase_M20_dimer"/>
</dbReference>
<keyword evidence="5" id="KW-0645">Protease</keyword>
<dbReference type="PANTHER" id="PTHR43808:SF9">
    <property type="entry name" value="BLL0789 PROTEIN"/>
    <property type="match status" value="1"/>
</dbReference>
<protein>
    <submittedName>
        <fullName evidence="5">Glutamate carboxypeptidase</fullName>
    </submittedName>
</protein>
<dbReference type="InterPro" id="IPR017150">
    <property type="entry name" value="Pept_M20_glutamate_carboxypep"/>
</dbReference>
<dbReference type="CDD" id="cd03885">
    <property type="entry name" value="M20_CPDG2"/>
    <property type="match status" value="1"/>
</dbReference>
<gene>
    <name evidence="5" type="ORF">SAMN05444167_3501</name>
</gene>
<dbReference type="InterPro" id="IPR002933">
    <property type="entry name" value="Peptidase_M20"/>
</dbReference>
<keyword evidence="1" id="KW-0479">Metal-binding</keyword>
<evidence type="ECO:0000259" key="4">
    <source>
        <dbReference type="Pfam" id="PF07687"/>
    </source>
</evidence>
<dbReference type="Proteomes" id="UP000182427">
    <property type="component" value="Chromosome I"/>
</dbReference>
<name>A0A1G7PGC0_9BACT</name>
<dbReference type="GO" id="GO:0004180">
    <property type="term" value="F:carboxypeptidase activity"/>
    <property type="evidence" value="ECO:0007669"/>
    <property type="project" value="UniProtKB-KW"/>
</dbReference>
<evidence type="ECO:0000313" key="5">
    <source>
        <dbReference type="EMBL" id="SDF85402.1"/>
    </source>
</evidence>
<keyword evidence="5" id="KW-0121">Carboxypeptidase</keyword>
<organism evidence="5 6">
    <name type="scientific">Terriglobus roseus</name>
    <dbReference type="NCBI Taxonomy" id="392734"/>
    <lineage>
        <taxon>Bacteria</taxon>
        <taxon>Pseudomonadati</taxon>
        <taxon>Acidobacteriota</taxon>
        <taxon>Terriglobia</taxon>
        <taxon>Terriglobales</taxon>
        <taxon>Acidobacteriaceae</taxon>
        <taxon>Terriglobus</taxon>
    </lineage>
</organism>
<dbReference type="Gene3D" id="3.40.630.10">
    <property type="entry name" value="Zn peptidases"/>
    <property type="match status" value="1"/>
</dbReference>
<proteinExistence type="predicted"/>
<evidence type="ECO:0000313" key="6">
    <source>
        <dbReference type="Proteomes" id="UP000182427"/>
    </source>
</evidence>